<dbReference type="AlphaFoldDB" id="A0AA86T9C9"/>
<dbReference type="Pfam" id="PF00535">
    <property type="entry name" value="Glycos_transf_2"/>
    <property type="match status" value="1"/>
</dbReference>
<dbReference type="InterPro" id="IPR001173">
    <property type="entry name" value="Glyco_trans_2-like"/>
</dbReference>
<evidence type="ECO:0000256" key="4">
    <source>
        <dbReference type="ARBA" id="ARBA00022679"/>
    </source>
</evidence>
<dbReference type="Proteomes" id="UP001179121">
    <property type="component" value="Chromosome"/>
</dbReference>
<dbReference type="KEGG" id="nti:DNFV4_04434"/>
<dbReference type="PANTHER" id="PTHR43646:SF2">
    <property type="entry name" value="GLYCOSYLTRANSFERASE 2-LIKE DOMAIN-CONTAINING PROTEIN"/>
    <property type="match status" value="1"/>
</dbReference>
<dbReference type="EMBL" id="OX365700">
    <property type="protein sequence ID" value="CAI4033992.1"/>
    <property type="molecule type" value="Genomic_DNA"/>
</dbReference>
<evidence type="ECO:0000313" key="8">
    <source>
        <dbReference type="EMBL" id="CAI4033992.1"/>
    </source>
</evidence>
<evidence type="ECO:0000313" key="9">
    <source>
        <dbReference type="Proteomes" id="UP001179121"/>
    </source>
</evidence>
<reference evidence="8" key="1">
    <citation type="submission" date="2022-10" db="EMBL/GenBank/DDBJ databases">
        <authorList>
            <person name="Koch H."/>
        </authorList>
    </citation>
    <scope>NUCLEOTIDE SEQUENCE</scope>
    <source>
        <strain evidence="8">DNF</strain>
    </source>
</reference>
<dbReference type="CDD" id="cd00761">
    <property type="entry name" value="Glyco_tranf_GTA_type"/>
    <property type="match status" value="1"/>
</dbReference>
<dbReference type="GO" id="GO:0005886">
    <property type="term" value="C:plasma membrane"/>
    <property type="evidence" value="ECO:0007669"/>
    <property type="project" value="UniProtKB-SubCell"/>
</dbReference>
<keyword evidence="3" id="KW-0328">Glycosyltransferase</keyword>
<feature type="domain" description="Glycosyltransferase 2-like" evidence="7">
    <location>
        <begin position="58"/>
        <end position="215"/>
    </location>
</feature>
<comment type="subcellular location">
    <subcellularLocation>
        <location evidence="1">Cell membrane</location>
    </subcellularLocation>
</comment>
<proteinExistence type="predicted"/>
<sequence>MFGSLSLRPPPYTLRPCLPKAGDPRTRLISKVEGYGTLPPSNQPMMDRFESAQAVTVSVVVPVHNGGPHFRRCLESLQASSPPPLEIIVVADGDTDGSGDYAERLGLRVLRIPTAGGPARARNLGAAKAQGEILFFVDADVTVRVETIGRIAELFRQEPDVAAVMGSYDDEPGDPGFLSQYRNLLHHWVHQEGCEEASTFWGACGAIRRTVFEAVGGFDETYRTPSIEDIEIGYRLKDAGHRIRLVKSLQVTHWKRWTVSSIVLTDVFRRALPWTHLILSRRAVLNDLNLQMAGRISTLLAGTLVAGLAVAWWWRWAIVVVGLATAGLLALNQRLYRLFVRKRGWLFAFRAIPLHWAYFLYSGLAFGIGLLRFLTKSWTRPAFRDSDLKGRLSVKSVPSEKAK</sequence>
<gene>
    <name evidence="8" type="ORF">DNFV4_04434</name>
</gene>
<keyword evidence="6" id="KW-1133">Transmembrane helix</keyword>
<feature type="transmembrane region" description="Helical" evidence="6">
    <location>
        <begin position="352"/>
        <end position="374"/>
    </location>
</feature>
<accession>A0AA86T9C9</accession>
<evidence type="ECO:0000256" key="3">
    <source>
        <dbReference type="ARBA" id="ARBA00022676"/>
    </source>
</evidence>
<keyword evidence="4" id="KW-0808">Transferase</keyword>
<keyword evidence="6" id="KW-0812">Transmembrane</keyword>
<evidence type="ECO:0000256" key="5">
    <source>
        <dbReference type="ARBA" id="ARBA00023136"/>
    </source>
</evidence>
<name>A0AA86T9C9_9BACT</name>
<evidence type="ECO:0000256" key="1">
    <source>
        <dbReference type="ARBA" id="ARBA00004236"/>
    </source>
</evidence>
<dbReference type="InterPro" id="IPR029044">
    <property type="entry name" value="Nucleotide-diphossugar_trans"/>
</dbReference>
<keyword evidence="5 6" id="KW-0472">Membrane</keyword>
<evidence type="ECO:0000259" key="7">
    <source>
        <dbReference type="Pfam" id="PF00535"/>
    </source>
</evidence>
<keyword evidence="9" id="KW-1185">Reference proteome</keyword>
<organism evidence="8 9">
    <name type="scientific">Nitrospira tepida</name>
    <dbReference type="NCBI Taxonomy" id="2973512"/>
    <lineage>
        <taxon>Bacteria</taxon>
        <taxon>Pseudomonadati</taxon>
        <taxon>Nitrospirota</taxon>
        <taxon>Nitrospiria</taxon>
        <taxon>Nitrospirales</taxon>
        <taxon>Nitrospiraceae</taxon>
        <taxon>Nitrospira</taxon>
    </lineage>
</organism>
<dbReference type="SUPFAM" id="SSF53448">
    <property type="entry name" value="Nucleotide-diphospho-sugar transferases"/>
    <property type="match status" value="1"/>
</dbReference>
<dbReference type="GO" id="GO:0016757">
    <property type="term" value="F:glycosyltransferase activity"/>
    <property type="evidence" value="ECO:0007669"/>
    <property type="project" value="UniProtKB-KW"/>
</dbReference>
<dbReference type="PANTHER" id="PTHR43646">
    <property type="entry name" value="GLYCOSYLTRANSFERASE"/>
    <property type="match status" value="1"/>
</dbReference>
<dbReference type="Gene3D" id="3.90.550.10">
    <property type="entry name" value="Spore Coat Polysaccharide Biosynthesis Protein SpsA, Chain A"/>
    <property type="match status" value="1"/>
</dbReference>
<feature type="transmembrane region" description="Helical" evidence="6">
    <location>
        <begin position="312"/>
        <end position="331"/>
    </location>
</feature>
<evidence type="ECO:0000256" key="6">
    <source>
        <dbReference type="SAM" id="Phobius"/>
    </source>
</evidence>
<keyword evidence="2" id="KW-1003">Cell membrane</keyword>
<evidence type="ECO:0000256" key="2">
    <source>
        <dbReference type="ARBA" id="ARBA00022475"/>
    </source>
</evidence>
<protein>
    <submittedName>
        <fullName evidence="8">Glyco_trans_2-like domain-containing protein</fullName>
    </submittedName>
</protein>